<dbReference type="OrthoDB" id="5168231at2"/>
<protein>
    <submittedName>
        <fullName evidence="2">Mannonate dehydratase</fullName>
    </submittedName>
</protein>
<feature type="domain" description="Mandelate racemase/muconate lactonizing enzyme C-terminal" evidence="1">
    <location>
        <begin position="130"/>
        <end position="254"/>
    </location>
</feature>
<dbReference type="InterPro" id="IPR029017">
    <property type="entry name" value="Enolase-like_N"/>
</dbReference>
<dbReference type="AlphaFoldDB" id="A0A1H2LGP6"/>
<gene>
    <name evidence="2" type="ORF">SAMN04488563_6058</name>
</gene>
<evidence type="ECO:0000313" key="2">
    <source>
        <dbReference type="EMBL" id="SDU79751.1"/>
    </source>
</evidence>
<name>A0A1H2LGP6_9ACTN</name>
<dbReference type="PANTHER" id="PTHR48080:SF6">
    <property type="entry name" value="STARVATION-SENSING PROTEIN RSPA"/>
    <property type="match status" value="1"/>
</dbReference>
<dbReference type="SUPFAM" id="SSF51604">
    <property type="entry name" value="Enolase C-terminal domain-like"/>
    <property type="match status" value="1"/>
</dbReference>
<dbReference type="Pfam" id="PF02746">
    <property type="entry name" value="MR_MLE_N"/>
    <property type="match status" value="1"/>
</dbReference>
<dbReference type="InterPro" id="IPR013342">
    <property type="entry name" value="Mandelate_racemase_C"/>
</dbReference>
<dbReference type="GO" id="GO:0009063">
    <property type="term" value="P:amino acid catabolic process"/>
    <property type="evidence" value="ECO:0007669"/>
    <property type="project" value="InterPro"/>
</dbReference>
<dbReference type="RefSeq" id="WP_046769597.1">
    <property type="nucleotide sequence ID" value="NZ_KQ061236.1"/>
</dbReference>
<dbReference type="Proteomes" id="UP000182977">
    <property type="component" value="Chromosome I"/>
</dbReference>
<dbReference type="PROSITE" id="PS00908">
    <property type="entry name" value="MR_MLE_1"/>
    <property type="match status" value="1"/>
</dbReference>
<evidence type="ECO:0000259" key="1">
    <source>
        <dbReference type="SMART" id="SM00922"/>
    </source>
</evidence>
<keyword evidence="3" id="KW-1185">Reference proteome</keyword>
<dbReference type="Pfam" id="PF13378">
    <property type="entry name" value="MR_MLE_C"/>
    <property type="match status" value="1"/>
</dbReference>
<dbReference type="SUPFAM" id="SSF54826">
    <property type="entry name" value="Enolase N-terminal domain-like"/>
    <property type="match status" value="1"/>
</dbReference>
<evidence type="ECO:0000313" key="3">
    <source>
        <dbReference type="Proteomes" id="UP000182977"/>
    </source>
</evidence>
<dbReference type="PANTHER" id="PTHR48080">
    <property type="entry name" value="D-GALACTONATE DEHYDRATASE-RELATED"/>
    <property type="match status" value="1"/>
</dbReference>
<dbReference type="Gene3D" id="3.20.20.120">
    <property type="entry name" value="Enolase-like C-terminal domain"/>
    <property type="match status" value="1"/>
</dbReference>
<dbReference type="InterPro" id="IPR034593">
    <property type="entry name" value="DgoD-like"/>
</dbReference>
<dbReference type="InterPro" id="IPR036849">
    <property type="entry name" value="Enolase-like_C_sf"/>
</dbReference>
<dbReference type="InterPro" id="IPR018110">
    <property type="entry name" value="Mandel_Rmase/mucon_lact_enz_CS"/>
</dbReference>
<dbReference type="InterPro" id="IPR013341">
    <property type="entry name" value="Mandelate_racemase_N_dom"/>
</dbReference>
<dbReference type="STRING" id="419479.SAMN04488563_6058"/>
<reference evidence="3" key="1">
    <citation type="submission" date="2016-10" db="EMBL/GenBank/DDBJ databases">
        <authorList>
            <person name="Varghese N."/>
            <person name="Submissions S."/>
        </authorList>
    </citation>
    <scope>NUCLEOTIDE SEQUENCE [LARGE SCALE GENOMIC DNA]</scope>
    <source>
        <strain evidence="3">DSM 45079</strain>
    </source>
</reference>
<dbReference type="GO" id="GO:0000287">
    <property type="term" value="F:magnesium ion binding"/>
    <property type="evidence" value="ECO:0007669"/>
    <property type="project" value="UniProtKB-ARBA"/>
</dbReference>
<dbReference type="Gene3D" id="3.30.390.10">
    <property type="entry name" value="Enolase-like, N-terminal domain"/>
    <property type="match status" value="1"/>
</dbReference>
<dbReference type="InterPro" id="IPR029065">
    <property type="entry name" value="Enolase_C-like"/>
</dbReference>
<dbReference type="EMBL" id="LT629791">
    <property type="protein sequence ID" value="SDU79751.1"/>
    <property type="molecule type" value="Genomic_DNA"/>
</dbReference>
<proteinExistence type="predicted"/>
<accession>A0A1H2LGP6</accession>
<dbReference type="SFLD" id="SFLDS00001">
    <property type="entry name" value="Enolase"/>
    <property type="match status" value="1"/>
</dbReference>
<organism evidence="2 3">
    <name type="scientific">Jiangella alkaliphila</name>
    <dbReference type="NCBI Taxonomy" id="419479"/>
    <lineage>
        <taxon>Bacteria</taxon>
        <taxon>Bacillati</taxon>
        <taxon>Actinomycetota</taxon>
        <taxon>Actinomycetes</taxon>
        <taxon>Jiangellales</taxon>
        <taxon>Jiangellaceae</taxon>
        <taxon>Jiangella</taxon>
    </lineage>
</organism>
<dbReference type="SMART" id="SM00922">
    <property type="entry name" value="MR_MLE"/>
    <property type="match status" value="1"/>
</dbReference>
<sequence>MTTITAVRCVRTRADGSWTVVRVETDEPGLYGVGSASDLYNPGAVAAVVEELYAPQLAGRDPADITDIWHTLQASGYWRNGSITATALGAIDVALWDIKGKVAGLPVYQLLGGAARSAVPCYAHASGDDVDALIDDVARYVEDGWTVIRCQTGGYGGGGFVDGGRVALPRNAWTQRPFDEDAYLRSTPAMFERLRDRFGPELKFNHDVHEHLSPNAAVELSRRLDPYRLYYLEDALPPEQSAWYRTLRQHSTTPQAIGELFTHPDDWRYLITERLVDFVRARVSKVGGITGALRIAALAEAFGVRTAWQEGGDNDPLNFAAALHLDRALPNFGIQEENTFAPAELEAFPGAPVVEHGYVYLSDAPGLGVDVDEARAAALLGGGGTAGYHRPYHIDRLADGTVVRP</sequence>